<gene>
    <name evidence="1" type="ORF">B0I24_101251</name>
    <name evidence="2" type="ORF">CWE07_01200</name>
</gene>
<reference evidence="2 4" key="1">
    <citation type="journal article" date="2018" name="Front. Microbiol.">
        <title>Genome-Based Analysis Reveals the Taxonomy and Diversity of the Family Idiomarinaceae.</title>
        <authorList>
            <person name="Liu Y."/>
            <person name="Lai Q."/>
            <person name="Shao Z."/>
        </authorList>
    </citation>
    <scope>NUCLEOTIDE SEQUENCE [LARGE SCALE GENOMIC DNA]</scope>
    <source>
        <strain evidence="2 4">CF12-14</strain>
    </source>
</reference>
<keyword evidence="4" id="KW-1185">Reference proteome</keyword>
<evidence type="ECO:0000313" key="4">
    <source>
        <dbReference type="Proteomes" id="UP000287865"/>
    </source>
</evidence>
<proteinExistence type="predicted"/>
<dbReference type="OrthoDB" id="6688863at2"/>
<dbReference type="RefSeq" id="WP_111568108.1">
    <property type="nucleotide sequence ID" value="NZ_PIPK01000001.1"/>
</dbReference>
<evidence type="ECO:0000313" key="1">
    <source>
        <dbReference type="EMBL" id="RAK01628.1"/>
    </source>
</evidence>
<dbReference type="Proteomes" id="UP000287865">
    <property type="component" value="Unassembled WGS sequence"/>
</dbReference>
<evidence type="ECO:0000313" key="3">
    <source>
        <dbReference type="Proteomes" id="UP000249203"/>
    </source>
</evidence>
<dbReference type="GO" id="GO:0003677">
    <property type="term" value="F:DNA binding"/>
    <property type="evidence" value="ECO:0007669"/>
    <property type="project" value="InterPro"/>
</dbReference>
<evidence type="ECO:0000313" key="2">
    <source>
        <dbReference type="EMBL" id="RUO28453.1"/>
    </source>
</evidence>
<comment type="caution">
    <text evidence="1">The sequence shown here is derived from an EMBL/GenBank/DDBJ whole genome shotgun (WGS) entry which is preliminary data.</text>
</comment>
<name>A0A327X631_9GAMM</name>
<dbReference type="InterPro" id="IPR009679">
    <property type="entry name" value="Phage_186_CII-like"/>
</dbReference>
<organism evidence="1 3">
    <name type="scientific">Aliidiomarina maris</name>
    <dbReference type="NCBI Taxonomy" id="531312"/>
    <lineage>
        <taxon>Bacteria</taxon>
        <taxon>Pseudomonadati</taxon>
        <taxon>Pseudomonadota</taxon>
        <taxon>Gammaproteobacteria</taxon>
        <taxon>Alteromonadales</taxon>
        <taxon>Idiomarinaceae</taxon>
        <taxon>Aliidiomarina</taxon>
    </lineage>
</organism>
<protein>
    <submittedName>
        <fullName evidence="1">Phage regulatory protein CII</fullName>
    </submittedName>
    <submittedName>
        <fullName evidence="2">Transcriptional regulator</fullName>
    </submittedName>
</protein>
<sequence>MKFSKRNTRMPSLRTRCPMAAAASFTDDHNVSDIARKMGKNPKTLITKLSNDVDTHQLTLAEAVAITEITEDERILKAWANGNSKVLFTLPTPGMTDDEFSDLLLTNQQRGGEMASCILNARKDGVITEAEYACIHQHILKSIEGLLQLDQELKSQVREWGEDTYE</sequence>
<accession>A0A327X631</accession>
<dbReference type="Proteomes" id="UP000249203">
    <property type="component" value="Unassembled WGS sequence"/>
</dbReference>
<dbReference type="EMBL" id="QLMD01000001">
    <property type="protein sequence ID" value="RAK01628.1"/>
    <property type="molecule type" value="Genomic_DNA"/>
</dbReference>
<dbReference type="EMBL" id="PIPK01000001">
    <property type="protein sequence ID" value="RUO28453.1"/>
    <property type="molecule type" value="Genomic_DNA"/>
</dbReference>
<reference evidence="1 3" key="2">
    <citation type="submission" date="2018-06" db="EMBL/GenBank/DDBJ databases">
        <title>Genomic Encyclopedia of Type Strains, Phase III (KMG-III): the genomes of soil and plant-associated and newly described type strains.</title>
        <authorList>
            <person name="Whitman W."/>
        </authorList>
    </citation>
    <scope>NUCLEOTIDE SEQUENCE [LARGE SCALE GENOMIC DNA]</scope>
    <source>
        <strain evidence="1 3">CGMCC 1.15366</strain>
    </source>
</reference>
<dbReference type="AlphaFoldDB" id="A0A327X631"/>
<dbReference type="Pfam" id="PF06892">
    <property type="entry name" value="Phage_CP76"/>
    <property type="match status" value="1"/>
</dbReference>